<sequence length="28" mass="2703">MTKPCGTPGKPPQVKVKPAGAPQTGGGI</sequence>
<comment type="caution">
    <text evidence="2">The sequence shown here is derived from an EMBL/GenBank/DDBJ whole genome shotgun (WGS) entry which is preliminary data.</text>
</comment>
<keyword evidence="3" id="KW-1185">Reference proteome</keyword>
<protein>
    <submittedName>
        <fullName evidence="2">Uncharacterized protein</fullName>
    </submittedName>
</protein>
<gene>
    <name evidence="2" type="ORF">H4W30_007397</name>
</gene>
<evidence type="ECO:0000313" key="3">
    <source>
        <dbReference type="Proteomes" id="UP000656548"/>
    </source>
</evidence>
<evidence type="ECO:0000313" key="2">
    <source>
        <dbReference type="EMBL" id="MBE1580337.1"/>
    </source>
</evidence>
<accession>A0ABR9LIH7</accession>
<feature type="region of interest" description="Disordered" evidence="1">
    <location>
        <begin position="1"/>
        <end position="28"/>
    </location>
</feature>
<evidence type="ECO:0000256" key="1">
    <source>
        <dbReference type="SAM" id="MobiDB-lite"/>
    </source>
</evidence>
<dbReference type="Proteomes" id="UP000656548">
    <property type="component" value="Unassembled WGS sequence"/>
</dbReference>
<organism evidence="2 3">
    <name type="scientific">Amycolatopsis roodepoortensis</name>
    <dbReference type="NCBI Taxonomy" id="700274"/>
    <lineage>
        <taxon>Bacteria</taxon>
        <taxon>Bacillati</taxon>
        <taxon>Actinomycetota</taxon>
        <taxon>Actinomycetes</taxon>
        <taxon>Pseudonocardiales</taxon>
        <taxon>Pseudonocardiaceae</taxon>
        <taxon>Amycolatopsis</taxon>
    </lineage>
</organism>
<proteinExistence type="predicted"/>
<name>A0ABR9LIH7_9PSEU</name>
<reference evidence="2 3" key="1">
    <citation type="submission" date="2020-10" db="EMBL/GenBank/DDBJ databases">
        <title>Sequencing the genomes of 1000 actinobacteria strains.</title>
        <authorList>
            <person name="Klenk H.-P."/>
        </authorList>
    </citation>
    <scope>NUCLEOTIDE SEQUENCE [LARGE SCALE GENOMIC DNA]</scope>
    <source>
        <strain evidence="2 3">DSM 46661</strain>
    </source>
</reference>
<dbReference type="EMBL" id="JADBEJ010000005">
    <property type="protein sequence ID" value="MBE1580337.1"/>
    <property type="molecule type" value="Genomic_DNA"/>
</dbReference>